<dbReference type="PRINTS" id="PR00348">
    <property type="entry name" value="UBIQUITIN"/>
</dbReference>
<dbReference type="PROSITE" id="PS50053">
    <property type="entry name" value="UBIQUITIN_2"/>
    <property type="match status" value="1"/>
</dbReference>
<dbReference type="InterPro" id="IPR029071">
    <property type="entry name" value="Ubiquitin-like_domsf"/>
</dbReference>
<dbReference type="InterPro" id="IPR000626">
    <property type="entry name" value="Ubiquitin-like_dom"/>
</dbReference>
<dbReference type="Gene3D" id="3.10.20.90">
    <property type="entry name" value="Phosphatidylinositol 3-kinase Catalytic Subunit, Chain A, domain 1"/>
    <property type="match status" value="1"/>
</dbReference>
<reference evidence="3 4" key="1">
    <citation type="submission" date="2020-10" db="EMBL/GenBank/DDBJ databases">
        <title>The Coptis chinensis genome and diversification of protoberbering-type alkaloids.</title>
        <authorList>
            <person name="Wang B."/>
            <person name="Shu S."/>
            <person name="Song C."/>
            <person name="Liu Y."/>
        </authorList>
    </citation>
    <scope>NUCLEOTIDE SEQUENCE [LARGE SCALE GENOMIC DNA]</scope>
    <source>
        <strain evidence="3">HL-2020</strain>
        <tissue evidence="3">Leaf</tissue>
    </source>
</reference>
<sequence>MGVPTYEMRNCHCRKAREDRISIYEKRLHIDGKKLEDNVTLAEYKIVQEQGPPAKEQRLTYRGKQLEDHHTIAESNIENEADLRLFLRLNMVCKLCLRTGCAPI</sequence>
<dbReference type="GO" id="GO:0003729">
    <property type="term" value="F:mRNA binding"/>
    <property type="evidence" value="ECO:0007669"/>
    <property type="project" value="UniProtKB-ARBA"/>
</dbReference>
<accession>A0A835M0C5</accession>
<organism evidence="3 4">
    <name type="scientific">Coptis chinensis</name>
    <dbReference type="NCBI Taxonomy" id="261450"/>
    <lineage>
        <taxon>Eukaryota</taxon>
        <taxon>Viridiplantae</taxon>
        <taxon>Streptophyta</taxon>
        <taxon>Embryophyta</taxon>
        <taxon>Tracheophyta</taxon>
        <taxon>Spermatophyta</taxon>
        <taxon>Magnoliopsida</taxon>
        <taxon>Ranunculales</taxon>
        <taxon>Ranunculaceae</taxon>
        <taxon>Coptidoideae</taxon>
        <taxon>Coptis</taxon>
    </lineage>
</organism>
<dbReference type="InterPro" id="IPR050158">
    <property type="entry name" value="Ubiquitin_ubiquitin-like"/>
</dbReference>
<dbReference type="AlphaFoldDB" id="A0A835M0C5"/>
<feature type="domain" description="Ubiquitin-like" evidence="2">
    <location>
        <begin position="34"/>
        <end position="88"/>
    </location>
</feature>
<dbReference type="PANTHER" id="PTHR10666">
    <property type="entry name" value="UBIQUITIN"/>
    <property type="match status" value="1"/>
</dbReference>
<dbReference type="EMBL" id="JADFTS010000004">
    <property type="protein sequence ID" value="KAF9609639.1"/>
    <property type="molecule type" value="Genomic_DNA"/>
</dbReference>
<dbReference type="InterPro" id="IPR019956">
    <property type="entry name" value="Ubiquitin_dom"/>
</dbReference>
<dbReference type="SUPFAM" id="SSF54236">
    <property type="entry name" value="Ubiquitin-like"/>
    <property type="match status" value="1"/>
</dbReference>
<evidence type="ECO:0000256" key="1">
    <source>
        <dbReference type="ARBA" id="ARBA00022499"/>
    </source>
</evidence>
<evidence type="ECO:0000313" key="3">
    <source>
        <dbReference type="EMBL" id="KAF9609639.1"/>
    </source>
</evidence>
<proteinExistence type="predicted"/>
<dbReference type="Pfam" id="PF00240">
    <property type="entry name" value="ubiquitin"/>
    <property type="match status" value="1"/>
</dbReference>
<comment type="caution">
    <text evidence="3">The sequence shown here is derived from an EMBL/GenBank/DDBJ whole genome shotgun (WGS) entry which is preliminary data.</text>
</comment>
<keyword evidence="1" id="KW-1017">Isopeptide bond</keyword>
<gene>
    <name evidence="3" type="ORF">IFM89_017778</name>
</gene>
<protein>
    <recommendedName>
        <fullName evidence="2">Ubiquitin-like domain-containing protein</fullName>
    </recommendedName>
</protein>
<keyword evidence="4" id="KW-1185">Reference proteome</keyword>
<dbReference type="Proteomes" id="UP000631114">
    <property type="component" value="Unassembled WGS sequence"/>
</dbReference>
<evidence type="ECO:0000259" key="2">
    <source>
        <dbReference type="PROSITE" id="PS50053"/>
    </source>
</evidence>
<evidence type="ECO:0000313" key="4">
    <source>
        <dbReference type="Proteomes" id="UP000631114"/>
    </source>
</evidence>
<name>A0A835M0C5_9MAGN</name>
<dbReference type="OrthoDB" id="1885901at2759"/>